<evidence type="ECO:0000313" key="1">
    <source>
        <dbReference type="EMBL" id="PSX07697.1"/>
    </source>
</evidence>
<dbReference type="EMBL" id="PYOY01000004">
    <property type="protein sequence ID" value="PSX07697.1"/>
    <property type="molecule type" value="Genomic_DNA"/>
</dbReference>
<dbReference type="SMART" id="SM00671">
    <property type="entry name" value="SEL1"/>
    <property type="match status" value="6"/>
</dbReference>
<dbReference type="RefSeq" id="WP_005366264.1">
    <property type="nucleotide sequence ID" value="NZ_JAKJTG010000012.1"/>
</dbReference>
<dbReference type="Pfam" id="PF08238">
    <property type="entry name" value="Sel1"/>
    <property type="match status" value="6"/>
</dbReference>
<dbReference type="PANTHER" id="PTHR11102:SF160">
    <property type="entry name" value="ERAD-ASSOCIATED E3 UBIQUITIN-PROTEIN LIGASE COMPONENT HRD3"/>
    <property type="match status" value="1"/>
</dbReference>
<dbReference type="SUPFAM" id="SSF81901">
    <property type="entry name" value="HCP-like"/>
    <property type="match status" value="2"/>
</dbReference>
<dbReference type="Proteomes" id="UP000241440">
    <property type="component" value="Unassembled WGS sequence"/>
</dbReference>
<accession>A0A855SG59</accession>
<dbReference type="AlphaFoldDB" id="A0A855SG59"/>
<dbReference type="GeneID" id="61228843"/>
<protein>
    <recommendedName>
        <fullName evidence="3">Sel1 repeat family protein</fullName>
    </recommendedName>
</protein>
<evidence type="ECO:0000313" key="2">
    <source>
        <dbReference type="Proteomes" id="UP000241440"/>
    </source>
</evidence>
<gene>
    <name evidence="1" type="ORF">C0W41_10665</name>
</gene>
<comment type="caution">
    <text evidence="1">The sequence shown here is derived from an EMBL/GenBank/DDBJ whole genome shotgun (WGS) entry which is preliminary data.</text>
</comment>
<sequence>MKRVLFPSLIVLISCSADKDTESVKSISKIDNNSEHIVVLKTKEKNNSSITSPIKKLDFQPSLAKNIIIIENSSSTDEERVKAINNIKSFSDNNSDALFYLGNLYEKGHWLEQSESQARDYYNQAANIDSHVLSHYSLALMLIDGRGGKVNLEKAEHLLKVNHDKNHAPSTYSLGYLYFISDNFEKCIDVFSVKDFNANEYSNYLLAISLLKTDQDIQRALTLLNTSAEKEHGYSHLTLGKIYQYGLYGKEIDVKKGYFHLNKAAEQNIPKANYELMLLSIEYPDIIDTDTNNIIKQLEKEDKNGNLDASFQLAKIYDQGRISKQDYKKALFWYHKSAKNGNNLAMYNLASMYANGDGAEESLDKAEHWLKESAKYGNKKAIELLENLPE</sequence>
<organism evidence="1 2">
    <name type="scientific">Photobacterium angustum</name>
    <dbReference type="NCBI Taxonomy" id="661"/>
    <lineage>
        <taxon>Bacteria</taxon>
        <taxon>Pseudomonadati</taxon>
        <taxon>Pseudomonadota</taxon>
        <taxon>Gammaproteobacteria</taxon>
        <taxon>Vibrionales</taxon>
        <taxon>Vibrionaceae</taxon>
        <taxon>Photobacterium</taxon>
    </lineage>
</organism>
<name>A0A855SG59_PHOAN</name>
<reference evidence="1 2" key="1">
    <citation type="submission" date="2018-01" db="EMBL/GenBank/DDBJ databases">
        <title>Whole genome sequencing of Histamine producing bacteria.</title>
        <authorList>
            <person name="Butler K."/>
        </authorList>
    </citation>
    <scope>NUCLEOTIDE SEQUENCE [LARGE SCALE GENOMIC DNA]</scope>
    <source>
        <strain evidence="1 2">A2-1</strain>
    </source>
</reference>
<dbReference type="Gene3D" id="1.25.40.10">
    <property type="entry name" value="Tetratricopeptide repeat domain"/>
    <property type="match status" value="3"/>
</dbReference>
<dbReference type="PROSITE" id="PS51257">
    <property type="entry name" value="PROKAR_LIPOPROTEIN"/>
    <property type="match status" value="1"/>
</dbReference>
<dbReference type="InterPro" id="IPR006597">
    <property type="entry name" value="Sel1-like"/>
</dbReference>
<evidence type="ECO:0008006" key="3">
    <source>
        <dbReference type="Google" id="ProtNLM"/>
    </source>
</evidence>
<dbReference type="PANTHER" id="PTHR11102">
    <property type="entry name" value="SEL-1-LIKE PROTEIN"/>
    <property type="match status" value="1"/>
</dbReference>
<dbReference type="InterPro" id="IPR011990">
    <property type="entry name" value="TPR-like_helical_dom_sf"/>
</dbReference>
<proteinExistence type="predicted"/>
<dbReference type="InterPro" id="IPR050767">
    <property type="entry name" value="Sel1_AlgK"/>
</dbReference>